<feature type="transmembrane region" description="Helical" evidence="1">
    <location>
        <begin position="278"/>
        <end position="305"/>
    </location>
</feature>
<dbReference type="RefSeq" id="WP_259219879.1">
    <property type="nucleotide sequence ID" value="NZ_JANTZY010000046.1"/>
</dbReference>
<feature type="transmembrane region" description="Helical" evidence="1">
    <location>
        <begin position="233"/>
        <end position="258"/>
    </location>
</feature>
<dbReference type="EMBL" id="JANUBF010000053">
    <property type="protein sequence ID" value="MCS4038287.1"/>
    <property type="molecule type" value="Genomic_DNA"/>
</dbReference>
<organism evidence="2 3">
    <name type="scientific">Salinibacter ruber</name>
    <dbReference type="NCBI Taxonomy" id="146919"/>
    <lineage>
        <taxon>Bacteria</taxon>
        <taxon>Pseudomonadati</taxon>
        <taxon>Rhodothermota</taxon>
        <taxon>Rhodothermia</taxon>
        <taxon>Rhodothermales</taxon>
        <taxon>Salinibacteraceae</taxon>
        <taxon>Salinibacter</taxon>
    </lineage>
</organism>
<proteinExistence type="predicted"/>
<keyword evidence="1" id="KW-0472">Membrane</keyword>
<feature type="transmembrane region" description="Helical" evidence="1">
    <location>
        <begin position="165"/>
        <end position="188"/>
    </location>
</feature>
<evidence type="ECO:0000256" key="1">
    <source>
        <dbReference type="SAM" id="Phobius"/>
    </source>
</evidence>
<keyword evidence="1" id="KW-1133">Transmembrane helix</keyword>
<dbReference type="InterPro" id="IPR022134">
    <property type="entry name" value="DUF3667"/>
</dbReference>
<accession>A0A9X2UPA7</accession>
<dbReference type="AlphaFoldDB" id="A0A9X2UPA7"/>
<keyword evidence="1" id="KW-0812">Transmembrane</keyword>
<evidence type="ECO:0000313" key="2">
    <source>
        <dbReference type="EMBL" id="MCS4038287.1"/>
    </source>
</evidence>
<protein>
    <submittedName>
        <fullName evidence="2">Uncharacterized protein</fullName>
    </submittedName>
</protein>
<feature type="transmembrane region" description="Helical" evidence="1">
    <location>
        <begin position="200"/>
        <end position="221"/>
    </location>
</feature>
<name>A0A9X2UPA7_9BACT</name>
<gene>
    <name evidence="2" type="ORF">GGQ01_003379</name>
</gene>
<reference evidence="2" key="1">
    <citation type="submission" date="2022-08" db="EMBL/GenBank/DDBJ databases">
        <title>Genomic Encyclopedia of Type Strains, Phase V (KMG-V): Genome sequencing to study the core and pangenomes of soil and plant-associated prokaryotes.</title>
        <authorList>
            <person name="Whitman W."/>
        </authorList>
    </citation>
    <scope>NUCLEOTIDE SEQUENCE</scope>
    <source>
        <strain evidence="2">SP3012</strain>
    </source>
</reference>
<feature type="transmembrane region" description="Helical" evidence="1">
    <location>
        <begin position="132"/>
        <end position="153"/>
    </location>
</feature>
<dbReference type="Proteomes" id="UP001155040">
    <property type="component" value="Unassembled WGS sequence"/>
</dbReference>
<evidence type="ECO:0000313" key="3">
    <source>
        <dbReference type="Proteomes" id="UP001155040"/>
    </source>
</evidence>
<dbReference type="Pfam" id="PF12412">
    <property type="entry name" value="DUF3667"/>
    <property type="match status" value="1"/>
</dbReference>
<comment type="caution">
    <text evidence="2">The sequence shown here is derived from an EMBL/GenBank/DDBJ whole genome shotgun (WGS) entry which is preliminary data.</text>
</comment>
<sequence>MGTYCPDCGQDVNPPDSVLGVLSVFFRELVDIEGGLWPSMWALTARPGVALSRYLGGARQDLMHPGRYLLASIVVAFGTDRAFTWIGMRTPYDERVSGSVTETESSEVDPGPADEVQSLVTWAAERVLESQVFLSVGYLLLTGFLSLTIWRLFRSYFQRGAQAVAFSALVVGHTVFLSTVAELFYFPIDYLRAGPSSGLPANALVVITAVYVTFVATRTFGGGWKSSAKGLLAIGWAGLEQVLVQGIVIGGYFAWIIYARLGDELPAEGAFKISGDTMAMAVPILPAVAILLIPFALHAGLEFYYRHR</sequence>